<sequence>MRMRLTVQGSLLSIWCACLFSTVTTNEVCHQPPEENGSELRDGQLFFEPGTEVTLSCSKGYSSAAKKCPAPESPQNGKAVFNDIVYKSVITYSCEEGYILDGANYSECLHTAQWSEPSPQCKPVICDLPLIPPYAKIVYDGRIREDTVEYGFGGTYECLPPLVLFGEKRATCNADGKWSTPPACKLVSCPVPQEIENGFLSFAELRDHGYQEKVKYGCNQPYVLDGLAEVLCEETGLWSRIPVCKAPCKVNIEKGRIVYKGIKKWIEDFQPNQVLHSEQVTVYCNNEKKKCGYPVSMRCDNGHMPIPDCYKVPPKEHLKPFKSNPVTVSTEHYRHSGSSLLGAGLPSSVGGKGRMKTMKRTRRAQIFGPVKLPTDVFNEQRCWESLQGPNLSLRADKTVPFFSLFVYLLAEERNRESEGGRRIEKKRKDESEGMARSGAPLRDESLAVDQSWSPVLKLEQCLSRYASDTQIGVKVTVQVSLWVGLTNMIPPLRSACRRAFSFHDATETLTHFV</sequence>
<keyword evidence="6" id="KW-0358">Heparin-binding</keyword>
<keyword evidence="8" id="KW-0677">Repeat</keyword>
<keyword evidence="4" id="KW-0964">Secreted</keyword>
<feature type="domain" description="Sushi" evidence="16">
    <location>
        <begin position="187"/>
        <end position="246"/>
    </location>
</feature>
<dbReference type="PROSITE" id="PS51257">
    <property type="entry name" value="PROKAR_LIPOPROTEIN"/>
    <property type="match status" value="1"/>
</dbReference>
<evidence type="ECO:0000256" key="15">
    <source>
        <dbReference type="SAM" id="SignalP"/>
    </source>
</evidence>
<feature type="domain" description="Sushi" evidence="16">
    <location>
        <begin position="66"/>
        <end position="123"/>
    </location>
</feature>
<dbReference type="EMBL" id="VCAZ01000017">
    <property type="protein sequence ID" value="TSK62603.1"/>
    <property type="molecule type" value="Genomic_DNA"/>
</dbReference>
<dbReference type="InterPro" id="IPR035976">
    <property type="entry name" value="Sushi/SCR/CCP_sf"/>
</dbReference>
<keyword evidence="18" id="KW-1185">Reference proteome</keyword>
<keyword evidence="7 15" id="KW-0732">Signal</keyword>
<dbReference type="PROSITE" id="PS50923">
    <property type="entry name" value="SUSHI"/>
    <property type="match status" value="3"/>
</dbReference>
<dbReference type="PANTHER" id="PTHR19325">
    <property type="entry name" value="COMPLEMENT COMPONENT-RELATED SUSHI DOMAIN-CONTAINING"/>
    <property type="match status" value="1"/>
</dbReference>
<proteinExistence type="predicted"/>
<evidence type="ECO:0000256" key="13">
    <source>
        <dbReference type="PROSITE-ProRule" id="PRU00302"/>
    </source>
</evidence>
<evidence type="ECO:0000256" key="7">
    <source>
        <dbReference type="ARBA" id="ARBA00022729"/>
    </source>
</evidence>
<organism evidence="17 18">
    <name type="scientific">Bagarius yarrelli</name>
    <name type="common">Goonch</name>
    <name type="synonym">Bagrus yarrelli</name>
    <dbReference type="NCBI Taxonomy" id="175774"/>
    <lineage>
        <taxon>Eukaryota</taxon>
        <taxon>Metazoa</taxon>
        <taxon>Chordata</taxon>
        <taxon>Craniata</taxon>
        <taxon>Vertebrata</taxon>
        <taxon>Euteleostomi</taxon>
        <taxon>Actinopterygii</taxon>
        <taxon>Neopterygii</taxon>
        <taxon>Teleostei</taxon>
        <taxon>Ostariophysi</taxon>
        <taxon>Siluriformes</taxon>
        <taxon>Sisoridae</taxon>
        <taxon>Sisorinae</taxon>
        <taxon>Bagarius</taxon>
    </lineage>
</organism>
<dbReference type="OrthoDB" id="6103690at2759"/>
<reference evidence="17 18" key="1">
    <citation type="journal article" date="2019" name="Genome Biol. Evol.">
        <title>Whole-Genome Sequencing of the Giant Devil Catfish, Bagarius yarrelli.</title>
        <authorList>
            <person name="Jiang W."/>
            <person name="Lv Y."/>
            <person name="Cheng L."/>
            <person name="Yang K."/>
            <person name="Chao B."/>
            <person name="Wang X."/>
            <person name="Li Y."/>
            <person name="Pan X."/>
            <person name="You X."/>
            <person name="Zhang Y."/>
            <person name="Yang J."/>
            <person name="Li J."/>
            <person name="Zhang X."/>
            <person name="Liu S."/>
            <person name="Sun C."/>
            <person name="Yang J."/>
            <person name="Shi Q."/>
        </authorList>
    </citation>
    <scope>NUCLEOTIDE SEQUENCE [LARGE SCALE GENOMIC DNA]</scope>
    <source>
        <strain evidence="17">JWS20170419001</strain>
        <tissue evidence="17">Muscle</tissue>
    </source>
</reference>
<dbReference type="InterPro" id="IPR015104">
    <property type="entry name" value="Sushi_2"/>
</dbReference>
<keyword evidence="10" id="KW-0325">Glycoprotein</keyword>
<dbReference type="InterPro" id="IPR050350">
    <property type="entry name" value="Compl-Cell_Adhes-Reg"/>
</dbReference>
<comment type="function">
    <text evidence="1">Binds to various kinds of negatively charged substances such as heparin, phospholipids, and dextran sulfate. May prevent activation of the intrinsic blood coagulation cascade by binding to phospholipids on the surface of damaged cells.</text>
</comment>
<protein>
    <recommendedName>
        <fullName evidence="3">Beta-2-glycoprotein 1</fullName>
    </recommendedName>
    <alternativeName>
        <fullName evidence="11">Apolipoprotein H</fullName>
    </alternativeName>
    <alternativeName>
        <fullName evidence="12">Beta-2-glycoprotein I</fullName>
    </alternativeName>
</protein>
<feature type="region of interest" description="Disordered" evidence="14">
    <location>
        <begin position="417"/>
        <end position="440"/>
    </location>
</feature>
<evidence type="ECO:0000256" key="5">
    <source>
        <dbReference type="ARBA" id="ARBA00022659"/>
    </source>
</evidence>
<dbReference type="Gene3D" id="2.10.70.10">
    <property type="entry name" value="Complement Module, domain 1"/>
    <property type="match status" value="4"/>
</dbReference>
<dbReference type="GO" id="GO:0008201">
    <property type="term" value="F:heparin binding"/>
    <property type="evidence" value="ECO:0007669"/>
    <property type="project" value="UniProtKB-KW"/>
</dbReference>
<dbReference type="Proteomes" id="UP000319801">
    <property type="component" value="Unassembled WGS sequence"/>
</dbReference>
<keyword evidence="9 13" id="KW-1015">Disulfide bond</keyword>
<name>A0A556TTH0_BAGYA</name>
<evidence type="ECO:0000256" key="2">
    <source>
        <dbReference type="ARBA" id="ARBA00004613"/>
    </source>
</evidence>
<dbReference type="GO" id="GO:0005576">
    <property type="term" value="C:extracellular region"/>
    <property type="evidence" value="ECO:0007669"/>
    <property type="project" value="UniProtKB-SubCell"/>
</dbReference>
<dbReference type="SMART" id="SM00032">
    <property type="entry name" value="CCP"/>
    <property type="match status" value="3"/>
</dbReference>
<dbReference type="InterPro" id="IPR000436">
    <property type="entry name" value="Sushi_SCR_CCP_dom"/>
</dbReference>
<feature type="disulfide bond" evidence="13">
    <location>
        <begin position="94"/>
        <end position="121"/>
    </location>
</feature>
<feature type="signal peptide" evidence="15">
    <location>
        <begin position="1"/>
        <end position="25"/>
    </location>
</feature>
<evidence type="ECO:0000256" key="8">
    <source>
        <dbReference type="ARBA" id="ARBA00022737"/>
    </source>
</evidence>
<evidence type="ECO:0000256" key="3">
    <source>
        <dbReference type="ARBA" id="ARBA00020104"/>
    </source>
</evidence>
<evidence type="ECO:0000256" key="14">
    <source>
        <dbReference type="SAM" id="MobiDB-lite"/>
    </source>
</evidence>
<evidence type="ECO:0000256" key="1">
    <source>
        <dbReference type="ARBA" id="ARBA00003651"/>
    </source>
</evidence>
<gene>
    <name evidence="17" type="ORF">Baya_4731</name>
</gene>
<evidence type="ECO:0000256" key="10">
    <source>
        <dbReference type="ARBA" id="ARBA00023180"/>
    </source>
</evidence>
<dbReference type="SUPFAM" id="SSF57535">
    <property type="entry name" value="Complement control module/SCR domain"/>
    <property type="match status" value="4"/>
</dbReference>
<feature type="domain" description="Sushi" evidence="16">
    <location>
        <begin position="124"/>
        <end position="186"/>
    </location>
</feature>
<evidence type="ECO:0000256" key="9">
    <source>
        <dbReference type="ARBA" id="ARBA00023157"/>
    </source>
</evidence>
<comment type="caution">
    <text evidence="17">The sequence shown here is derived from an EMBL/GenBank/DDBJ whole genome shotgun (WGS) entry which is preliminary data.</text>
</comment>
<dbReference type="Pfam" id="PF00084">
    <property type="entry name" value="Sushi"/>
    <property type="match status" value="3"/>
</dbReference>
<dbReference type="CDD" id="cd00033">
    <property type="entry name" value="CCP"/>
    <property type="match status" value="3"/>
</dbReference>
<feature type="chain" id="PRO_5021911656" description="Beta-2-glycoprotein 1" evidence="15">
    <location>
        <begin position="26"/>
        <end position="513"/>
    </location>
</feature>
<evidence type="ECO:0000256" key="12">
    <source>
        <dbReference type="ARBA" id="ARBA00033414"/>
    </source>
</evidence>
<evidence type="ECO:0000259" key="16">
    <source>
        <dbReference type="PROSITE" id="PS50923"/>
    </source>
</evidence>
<comment type="subcellular location">
    <subcellularLocation>
        <location evidence="2">Secreted</location>
    </subcellularLocation>
</comment>
<keyword evidence="5 13" id="KW-0768">Sushi</keyword>
<evidence type="ECO:0000256" key="6">
    <source>
        <dbReference type="ARBA" id="ARBA00022674"/>
    </source>
</evidence>
<comment type="caution">
    <text evidence="13">Lacks conserved residue(s) required for the propagation of feature annotation.</text>
</comment>
<evidence type="ECO:0000256" key="11">
    <source>
        <dbReference type="ARBA" id="ARBA00029855"/>
    </source>
</evidence>
<dbReference type="AlphaFoldDB" id="A0A556TTH0"/>
<evidence type="ECO:0000313" key="18">
    <source>
        <dbReference type="Proteomes" id="UP000319801"/>
    </source>
</evidence>
<evidence type="ECO:0000313" key="17">
    <source>
        <dbReference type="EMBL" id="TSK62603.1"/>
    </source>
</evidence>
<accession>A0A556TTH0</accession>
<feature type="compositionally biased region" description="Basic and acidic residues" evidence="14">
    <location>
        <begin position="417"/>
        <end position="433"/>
    </location>
</feature>
<dbReference type="Pfam" id="PF09014">
    <property type="entry name" value="Sushi_2"/>
    <property type="match status" value="1"/>
</dbReference>
<evidence type="ECO:0000256" key="4">
    <source>
        <dbReference type="ARBA" id="ARBA00022525"/>
    </source>
</evidence>
<dbReference type="PANTHER" id="PTHR19325:SF549">
    <property type="entry name" value="BETA-2-GLYCOPROTEIN 1"/>
    <property type="match status" value="1"/>
</dbReference>
<feature type="disulfide bond" evidence="13">
    <location>
        <begin position="189"/>
        <end position="232"/>
    </location>
</feature>